<sequence length="367" mass="42421">MTLLCMLLRVILNKDDIRKIQIDNLPETLEEFFSLLKCKLRVEDDLIVQYEDRDFDNELCNLTNLSDLPEGRVTLKVTVKNATESYHTDSTLDTASLPWPEVFEIPRFPYDVELQLKGGNQKDGTLLNIRKDTKSEILDKLAETIYSYTAYPSREEYDIVAQSLIKKHPCLCLKFKMGNYRNKLRMAGCSELQVNSRSSGPKQKLKKAKKAEVNFLPDFPKGRTEDVLEEERLQIIGEMKKKRSDMKEIEEMMVSTFSLRRKHIVEEEPSVAEVKIKWPALFTEQQVSVFNQGYRLVICSFNFGFGVNSNVYTKLSWINNIVSLLTLSCHLSYPSEMKRAVTLRRLPYFLSEDPSRFLGTAEVSLIL</sequence>
<evidence type="ECO:0000313" key="1">
    <source>
        <dbReference type="Ensembl" id="ENSPKIP00000034544.1"/>
    </source>
</evidence>
<organism evidence="1 2">
    <name type="scientific">Paramormyrops kingsleyae</name>
    <dbReference type="NCBI Taxonomy" id="1676925"/>
    <lineage>
        <taxon>Eukaryota</taxon>
        <taxon>Metazoa</taxon>
        <taxon>Chordata</taxon>
        <taxon>Craniata</taxon>
        <taxon>Vertebrata</taxon>
        <taxon>Euteleostomi</taxon>
        <taxon>Actinopterygii</taxon>
        <taxon>Neopterygii</taxon>
        <taxon>Teleostei</taxon>
        <taxon>Osteoglossocephala</taxon>
        <taxon>Osteoglossomorpha</taxon>
        <taxon>Osteoglossiformes</taxon>
        <taxon>Mormyridae</taxon>
        <taxon>Paramormyrops</taxon>
    </lineage>
</organism>
<proteinExistence type="predicted"/>
<reference evidence="1" key="1">
    <citation type="submission" date="2025-08" db="UniProtKB">
        <authorList>
            <consortium name="Ensembl"/>
        </authorList>
    </citation>
    <scope>IDENTIFICATION</scope>
</reference>
<keyword evidence="2" id="KW-1185">Reference proteome</keyword>
<accession>A0A3B3SV43</accession>
<evidence type="ECO:0000313" key="2">
    <source>
        <dbReference type="Proteomes" id="UP000261540"/>
    </source>
</evidence>
<dbReference type="PANTHER" id="PTHR31025">
    <property type="entry name" value="SI:CH211-196P9.1-RELATED"/>
    <property type="match status" value="1"/>
</dbReference>
<dbReference type="AlphaFoldDB" id="A0A3B3SV43"/>
<evidence type="ECO:0008006" key="3">
    <source>
        <dbReference type="Google" id="ProtNLM"/>
    </source>
</evidence>
<dbReference type="Ensembl" id="ENSPKIT00000015460.1">
    <property type="protein sequence ID" value="ENSPKIP00000034544.1"/>
    <property type="gene ID" value="ENSPKIG00000013824.1"/>
</dbReference>
<dbReference type="GeneTree" id="ENSGT00950000182912"/>
<dbReference type="STRING" id="1676925.ENSPKIP00000034544"/>
<name>A0A3B3SV43_9TELE</name>
<reference evidence="1" key="2">
    <citation type="submission" date="2025-09" db="UniProtKB">
        <authorList>
            <consortium name="Ensembl"/>
        </authorList>
    </citation>
    <scope>IDENTIFICATION</scope>
</reference>
<dbReference type="Proteomes" id="UP000261540">
    <property type="component" value="Unplaced"/>
</dbReference>
<protein>
    <recommendedName>
        <fullName evidence="3">PB1 domain-containing protein</fullName>
    </recommendedName>
</protein>
<dbReference type="PANTHER" id="PTHR31025:SF25">
    <property type="entry name" value="ZINC FINGER (C2H2)-60"/>
    <property type="match status" value="1"/>
</dbReference>